<dbReference type="SUPFAM" id="SSF52540">
    <property type="entry name" value="P-loop containing nucleoside triphosphate hydrolases"/>
    <property type="match status" value="1"/>
</dbReference>
<dbReference type="InterPro" id="IPR052922">
    <property type="entry name" value="Cytidylate_Kinase-2"/>
</dbReference>
<organism evidence="1 2">
    <name type="scientific">Bifidobacterium animalis subsp. lactis CNCM I-2494</name>
    <dbReference type="NCBI Taxonomy" id="1042403"/>
    <lineage>
        <taxon>Bacteria</taxon>
        <taxon>Bacillati</taxon>
        <taxon>Actinomycetota</taxon>
        <taxon>Actinomycetes</taxon>
        <taxon>Bifidobacteriales</taxon>
        <taxon>Bifidobacteriaceae</taxon>
        <taxon>Bifidobacterium</taxon>
    </lineage>
</organism>
<dbReference type="Gene3D" id="3.40.50.300">
    <property type="entry name" value="P-loop containing nucleotide triphosphate hydrolases"/>
    <property type="match status" value="1"/>
</dbReference>
<dbReference type="KEGG" id="bnm:BALAC2494_00690"/>
<dbReference type="InterPro" id="IPR027417">
    <property type="entry name" value="P-loop_NTPase"/>
</dbReference>
<gene>
    <name evidence="1" type="ORF">BALAC2494_00690</name>
</gene>
<dbReference type="EMBL" id="CP002915">
    <property type="protein sequence ID" value="AEK30417.1"/>
    <property type="molecule type" value="Genomic_DNA"/>
</dbReference>
<reference evidence="1 2" key="1">
    <citation type="journal article" date="2011" name="J. Bacteriol.">
        <title>Genome Sequence of the Probiotic Strain Bifidobacterium animalis subsp. lactis CNCM I-2494.</title>
        <authorList>
            <person name="Chervaux C."/>
            <person name="Grimaldi C."/>
            <person name="Bolotin A."/>
            <person name="Quinquis B."/>
            <person name="Legrain-Raspaud S."/>
            <person name="van Hylckama Vlieg J.E."/>
            <person name="Denariaz G."/>
            <person name="Smokvina T."/>
        </authorList>
    </citation>
    <scope>NUCLEOTIDE SEQUENCE [LARGE SCALE GENOMIC DNA]</scope>
    <source>
        <strain evidence="1 2">CNCM I-2494</strain>
    </source>
</reference>
<protein>
    <submittedName>
        <fullName evidence="1">Adenylate kinase</fullName>
        <ecNumber evidence="1">2.7.4.3</ecNumber>
    </submittedName>
</protein>
<accession>A0A806FGQ7</accession>
<dbReference type="RefSeq" id="WP_014482941.1">
    <property type="nucleotide sequence ID" value="NC_017215.1"/>
</dbReference>
<dbReference type="PANTHER" id="PTHR37816">
    <property type="entry name" value="YALI0E33011P"/>
    <property type="match status" value="1"/>
</dbReference>
<name>A0A806FGQ7_BIFAN</name>
<keyword evidence="1" id="KW-0418">Kinase</keyword>
<evidence type="ECO:0000313" key="1">
    <source>
        <dbReference type="EMBL" id="AEK30417.1"/>
    </source>
</evidence>
<proteinExistence type="predicted"/>
<sequence length="199" mass="22849">MDAVTGYSGMRRVLVIGCPGAGKSTFARRLRDAAGLPLHYLDMLWHNPDRTTVTRAEFDERLQRILEEDAWILDGNFARTLPKRLEYCDTVFFLDFPTDVCLEGVEGCSGMKREDMPWVEHEFDEEFRQYIIDFPAERRPQMVDALEDAAARRGVRVHTTSKAELVQALADVLSGLEVGRARACLTFIMYRYATYWASR</sequence>
<dbReference type="EC" id="2.7.4.3" evidence="1"/>
<dbReference type="AlphaFoldDB" id="A0A806FGQ7"/>
<evidence type="ECO:0000313" key="2">
    <source>
        <dbReference type="Proteomes" id="UP000008394"/>
    </source>
</evidence>
<dbReference type="Proteomes" id="UP000008394">
    <property type="component" value="Chromosome"/>
</dbReference>
<dbReference type="GeneID" id="29695268"/>
<keyword evidence="1" id="KW-0808">Transferase</keyword>
<dbReference type="PANTHER" id="PTHR37816:SF1">
    <property type="entry name" value="TOXIN"/>
    <property type="match status" value="1"/>
</dbReference>
<dbReference type="GO" id="GO:0004017">
    <property type="term" value="F:AMP kinase activity"/>
    <property type="evidence" value="ECO:0007669"/>
    <property type="project" value="UniProtKB-EC"/>
</dbReference>